<dbReference type="EnsemblMetazoa" id="SMAR007535-RA">
    <property type="protein sequence ID" value="SMAR007535-PA"/>
    <property type="gene ID" value="SMAR007535"/>
</dbReference>
<feature type="transmembrane region" description="Helical" evidence="1">
    <location>
        <begin position="179"/>
        <end position="199"/>
    </location>
</feature>
<organism evidence="2 3">
    <name type="scientific">Strigamia maritima</name>
    <name type="common">European centipede</name>
    <name type="synonym">Geophilus maritimus</name>
    <dbReference type="NCBI Taxonomy" id="126957"/>
    <lineage>
        <taxon>Eukaryota</taxon>
        <taxon>Metazoa</taxon>
        <taxon>Ecdysozoa</taxon>
        <taxon>Arthropoda</taxon>
        <taxon>Myriapoda</taxon>
        <taxon>Chilopoda</taxon>
        <taxon>Pleurostigmophora</taxon>
        <taxon>Geophilomorpha</taxon>
        <taxon>Linotaeniidae</taxon>
        <taxon>Strigamia</taxon>
    </lineage>
</organism>
<proteinExistence type="predicted"/>
<keyword evidence="1" id="KW-1133">Transmembrane helix</keyword>
<feature type="transmembrane region" description="Helical" evidence="1">
    <location>
        <begin position="20"/>
        <end position="41"/>
    </location>
</feature>
<reference evidence="3" key="1">
    <citation type="submission" date="2011-05" db="EMBL/GenBank/DDBJ databases">
        <authorList>
            <person name="Richards S.R."/>
            <person name="Qu J."/>
            <person name="Jiang H."/>
            <person name="Jhangiani S.N."/>
            <person name="Agravi P."/>
            <person name="Goodspeed R."/>
            <person name="Gross S."/>
            <person name="Mandapat C."/>
            <person name="Jackson L."/>
            <person name="Mathew T."/>
            <person name="Pu L."/>
            <person name="Thornton R."/>
            <person name="Saada N."/>
            <person name="Wilczek-Boney K.B."/>
            <person name="Lee S."/>
            <person name="Kovar C."/>
            <person name="Wu Y."/>
            <person name="Scherer S.E."/>
            <person name="Worley K.C."/>
            <person name="Muzny D.M."/>
            <person name="Gibbs R."/>
        </authorList>
    </citation>
    <scope>NUCLEOTIDE SEQUENCE</scope>
    <source>
        <strain evidence="3">Brora</strain>
    </source>
</reference>
<dbReference type="HOGENOM" id="CLU_1311546_0_0_1"/>
<protein>
    <submittedName>
        <fullName evidence="2">Uncharacterized protein</fullName>
    </submittedName>
</protein>
<keyword evidence="1" id="KW-0812">Transmembrane</keyword>
<keyword evidence="1" id="KW-0472">Membrane</keyword>
<accession>T1J1W2</accession>
<evidence type="ECO:0000256" key="1">
    <source>
        <dbReference type="SAM" id="Phobius"/>
    </source>
</evidence>
<sequence length="210" mass="23677">MEITNQRANYFIQTKGWSSPLIIGLVAAINAMHFITLFNTFNTFNTYRGKLGYKCGERMWIHGFPLQITSKTPRYIKSTLEDHDISVSVQSGTGNGLSNCIVHQDTLESGISHNKRIKRQIGIFGMDHRSKVVGAWGPQTPVEDIFDVVKMAVEVAEVMRDEKKRSCEMMSVDNRVIRLSLVAFSSFIMAFTAVTSPIMSGFDHPLVWIK</sequence>
<reference evidence="2" key="2">
    <citation type="submission" date="2015-02" db="UniProtKB">
        <authorList>
            <consortium name="EnsemblMetazoa"/>
        </authorList>
    </citation>
    <scope>IDENTIFICATION</scope>
</reference>
<evidence type="ECO:0000313" key="2">
    <source>
        <dbReference type="EnsemblMetazoa" id="SMAR007535-PA"/>
    </source>
</evidence>
<evidence type="ECO:0000313" key="3">
    <source>
        <dbReference type="Proteomes" id="UP000014500"/>
    </source>
</evidence>
<dbReference type="EMBL" id="JH431790">
    <property type="status" value="NOT_ANNOTATED_CDS"/>
    <property type="molecule type" value="Genomic_DNA"/>
</dbReference>
<keyword evidence="3" id="KW-1185">Reference proteome</keyword>
<dbReference type="Proteomes" id="UP000014500">
    <property type="component" value="Unassembled WGS sequence"/>
</dbReference>
<dbReference type="AlphaFoldDB" id="T1J1W2"/>
<name>T1J1W2_STRMM</name>